<feature type="chain" id="PRO_5021761422" description="Secreted protein" evidence="2">
    <location>
        <begin position="24"/>
        <end position="231"/>
    </location>
</feature>
<feature type="compositionally biased region" description="Low complexity" evidence="1">
    <location>
        <begin position="151"/>
        <end position="160"/>
    </location>
</feature>
<organism evidence="3 4">
    <name type="scientific">Paracoccus sulfuroxidans</name>
    <dbReference type="NCBI Taxonomy" id="384678"/>
    <lineage>
        <taxon>Bacteria</taxon>
        <taxon>Pseudomonadati</taxon>
        <taxon>Pseudomonadota</taxon>
        <taxon>Alphaproteobacteria</taxon>
        <taxon>Rhodobacterales</taxon>
        <taxon>Paracoccaceae</taxon>
        <taxon>Paracoccus</taxon>
    </lineage>
</organism>
<gene>
    <name evidence="3" type="ORF">IQ24_02725</name>
</gene>
<evidence type="ECO:0000256" key="2">
    <source>
        <dbReference type="SAM" id="SignalP"/>
    </source>
</evidence>
<name>A0A562NKV6_9RHOB</name>
<proteinExistence type="predicted"/>
<dbReference type="Proteomes" id="UP000316225">
    <property type="component" value="Unassembled WGS sequence"/>
</dbReference>
<dbReference type="EMBL" id="VLKU01000008">
    <property type="protein sequence ID" value="TWI32847.1"/>
    <property type="molecule type" value="Genomic_DNA"/>
</dbReference>
<feature type="signal peptide" evidence="2">
    <location>
        <begin position="1"/>
        <end position="23"/>
    </location>
</feature>
<feature type="compositionally biased region" description="Acidic residues" evidence="1">
    <location>
        <begin position="122"/>
        <end position="131"/>
    </location>
</feature>
<evidence type="ECO:0000313" key="3">
    <source>
        <dbReference type="EMBL" id="TWI32847.1"/>
    </source>
</evidence>
<dbReference type="Pfam" id="PF20107">
    <property type="entry name" value="DUF6497"/>
    <property type="match status" value="2"/>
</dbReference>
<dbReference type="InterPro" id="IPR045467">
    <property type="entry name" value="DUF6497"/>
</dbReference>
<keyword evidence="4" id="KW-1185">Reference proteome</keyword>
<protein>
    <recommendedName>
        <fullName evidence="5">Secreted protein</fullName>
    </recommendedName>
</protein>
<keyword evidence="2" id="KW-0732">Signal</keyword>
<sequence>MLRPGSRMTCLLPALLAGTMAHAEDPGVAIELPSGGTAYWEETRHDTNAGMGLTYRFRFVMPDLAKRVPATSGPASDFEDEAERGAIDIDTETGEVSGDAPVEGSGDYVEAPETAPEAAPDVAEEGTDQPDPEAMADGAPDGGEDDDNADDPTLPAAPDLLLRDPVHDDVVWLCQSWALPRVAGSGPRPSQIIISLADRKSEFGTYDPEVLQLFEAFKIPTDKDSCEWLPW</sequence>
<reference evidence="3 4" key="1">
    <citation type="journal article" date="2015" name="Stand. Genomic Sci.">
        <title>Genomic Encyclopedia of Bacterial and Archaeal Type Strains, Phase III: the genomes of soil and plant-associated and newly described type strains.</title>
        <authorList>
            <person name="Whitman W.B."/>
            <person name="Woyke T."/>
            <person name="Klenk H.P."/>
            <person name="Zhou Y."/>
            <person name="Lilburn T.G."/>
            <person name="Beck B.J."/>
            <person name="De Vos P."/>
            <person name="Vandamme P."/>
            <person name="Eisen J.A."/>
            <person name="Garrity G."/>
            <person name="Hugenholtz P."/>
            <person name="Kyrpides N.C."/>
        </authorList>
    </citation>
    <scope>NUCLEOTIDE SEQUENCE [LARGE SCALE GENOMIC DNA]</scope>
    <source>
        <strain evidence="3 4">CGMCC 1.5364</strain>
    </source>
</reference>
<evidence type="ECO:0000313" key="4">
    <source>
        <dbReference type="Proteomes" id="UP000316225"/>
    </source>
</evidence>
<feature type="compositionally biased region" description="Low complexity" evidence="1">
    <location>
        <begin position="111"/>
        <end position="121"/>
    </location>
</feature>
<dbReference type="AlphaFoldDB" id="A0A562NKV6"/>
<accession>A0A562NKV6</accession>
<evidence type="ECO:0000256" key="1">
    <source>
        <dbReference type="SAM" id="MobiDB-lite"/>
    </source>
</evidence>
<comment type="caution">
    <text evidence="3">The sequence shown here is derived from an EMBL/GenBank/DDBJ whole genome shotgun (WGS) entry which is preliminary data.</text>
</comment>
<evidence type="ECO:0008006" key="5">
    <source>
        <dbReference type="Google" id="ProtNLM"/>
    </source>
</evidence>
<dbReference type="OrthoDB" id="7862028at2"/>
<feature type="region of interest" description="Disordered" evidence="1">
    <location>
        <begin position="68"/>
        <end position="160"/>
    </location>
</feature>